<dbReference type="PRINTS" id="PR00401">
    <property type="entry name" value="SH2DOMAIN"/>
</dbReference>
<comment type="subcellular location">
    <subcellularLocation>
        <location evidence="1">Mitochondrion inner membrane</location>
        <topology evidence="1">Multi-pass membrane protein</topology>
    </subcellularLocation>
</comment>
<keyword evidence="10 13" id="KW-0727">SH2 domain</keyword>
<feature type="repeat" description="Solcar" evidence="14">
    <location>
        <begin position="406"/>
        <end position="486"/>
    </location>
</feature>
<evidence type="ECO:0000256" key="13">
    <source>
        <dbReference type="PROSITE-ProRule" id="PRU00191"/>
    </source>
</evidence>
<evidence type="ECO:0000256" key="4">
    <source>
        <dbReference type="ARBA" id="ARBA00022553"/>
    </source>
</evidence>
<dbReference type="PANTHER" id="PTHR46131:SF2">
    <property type="entry name" value="MITOCHONDRIAL NICOTINAMIDE ADENINE DINUCLEOTIDE TRANSPORTER SLC25A51-RELATED"/>
    <property type="match status" value="1"/>
</dbReference>
<dbReference type="PROSITE" id="PS50001">
    <property type="entry name" value="SH2"/>
    <property type="match status" value="1"/>
</dbReference>
<evidence type="ECO:0000256" key="2">
    <source>
        <dbReference type="ARBA" id="ARBA00006375"/>
    </source>
</evidence>
<evidence type="ECO:0000256" key="7">
    <source>
        <dbReference type="ARBA" id="ARBA00022737"/>
    </source>
</evidence>
<keyword evidence="3" id="KW-0813">Transport</keyword>
<evidence type="ECO:0000256" key="3">
    <source>
        <dbReference type="ARBA" id="ARBA00022448"/>
    </source>
</evidence>
<evidence type="ECO:0000256" key="11">
    <source>
        <dbReference type="ARBA" id="ARBA00023128"/>
    </source>
</evidence>
<dbReference type="OrthoDB" id="2139348at2759"/>
<keyword evidence="12 14" id="KW-0472">Membrane</keyword>
<evidence type="ECO:0000256" key="15">
    <source>
        <dbReference type="SAM" id="MobiDB-lite"/>
    </source>
</evidence>
<keyword evidence="11" id="KW-0496">Mitochondrion</keyword>
<evidence type="ECO:0000256" key="10">
    <source>
        <dbReference type="ARBA" id="ARBA00022999"/>
    </source>
</evidence>
<dbReference type="Pfam" id="PF00153">
    <property type="entry name" value="Mito_carr"/>
    <property type="match status" value="3"/>
</dbReference>
<evidence type="ECO:0000256" key="14">
    <source>
        <dbReference type="PROSITE-ProRule" id="PRU00282"/>
    </source>
</evidence>
<evidence type="ECO:0000259" key="16">
    <source>
        <dbReference type="PROSITE" id="PS50001"/>
    </source>
</evidence>
<dbReference type="SUPFAM" id="SSF103506">
    <property type="entry name" value="Mitochondrial carrier"/>
    <property type="match status" value="1"/>
</dbReference>
<dbReference type="Proteomes" id="UP000437017">
    <property type="component" value="Unassembled WGS sequence"/>
</dbReference>
<evidence type="ECO:0000313" key="17">
    <source>
        <dbReference type="EMBL" id="KAB0405786.1"/>
    </source>
</evidence>
<protein>
    <recommendedName>
        <fullName evidence="16">SH2 domain-containing protein</fullName>
    </recommendedName>
</protein>
<dbReference type="PROSITE" id="PS50920">
    <property type="entry name" value="SOLCAR"/>
    <property type="match status" value="3"/>
</dbReference>
<dbReference type="SMART" id="SM00252">
    <property type="entry name" value="SH2"/>
    <property type="match status" value="1"/>
</dbReference>
<keyword evidence="5 14" id="KW-0812">Transmembrane</keyword>
<dbReference type="SUPFAM" id="SSF55550">
    <property type="entry name" value="SH2 domain"/>
    <property type="match status" value="1"/>
</dbReference>
<keyword evidence="4" id="KW-0597">Phosphoprotein</keyword>
<feature type="repeat" description="Solcar" evidence="14">
    <location>
        <begin position="591"/>
        <end position="674"/>
    </location>
</feature>
<gene>
    <name evidence="17" type="ORF">E2I00_003501</name>
</gene>
<keyword evidence="6" id="KW-0053">Apoptosis</keyword>
<dbReference type="InterPro" id="IPR036860">
    <property type="entry name" value="SH2_dom_sf"/>
</dbReference>
<name>A0A6A1QF04_BALPH</name>
<keyword evidence="9" id="KW-1133">Transmembrane helix</keyword>
<dbReference type="FunFam" id="3.30.505.10:FF:000021">
    <property type="entry name" value="Putative SH2 domain-containing adapter protein F"/>
    <property type="match status" value="1"/>
</dbReference>
<accession>A0A6A1QF04</accession>
<dbReference type="GO" id="GO:0005743">
    <property type="term" value="C:mitochondrial inner membrane"/>
    <property type="evidence" value="ECO:0007669"/>
    <property type="project" value="UniProtKB-SubCell"/>
</dbReference>
<dbReference type="Gene3D" id="3.30.505.10">
    <property type="entry name" value="SH2 domain"/>
    <property type="match status" value="1"/>
</dbReference>
<comment type="caution">
    <text evidence="17">The sequence shown here is derived from an EMBL/GenBank/DDBJ whole genome shotgun (WGS) entry which is preliminary data.</text>
</comment>
<evidence type="ECO:0000256" key="6">
    <source>
        <dbReference type="ARBA" id="ARBA00022703"/>
    </source>
</evidence>
<feature type="repeat" description="Solcar" evidence="14">
    <location>
        <begin position="494"/>
        <end position="578"/>
    </location>
</feature>
<proteinExistence type="inferred from homology"/>
<evidence type="ECO:0000256" key="12">
    <source>
        <dbReference type="ARBA" id="ARBA00023136"/>
    </source>
</evidence>
<evidence type="ECO:0000256" key="1">
    <source>
        <dbReference type="ARBA" id="ARBA00004448"/>
    </source>
</evidence>
<dbReference type="InterPro" id="IPR000980">
    <property type="entry name" value="SH2"/>
</dbReference>
<evidence type="ECO:0000313" key="18">
    <source>
        <dbReference type="Proteomes" id="UP000437017"/>
    </source>
</evidence>
<dbReference type="EMBL" id="SGJD01000305">
    <property type="protein sequence ID" value="KAB0405786.1"/>
    <property type="molecule type" value="Genomic_DNA"/>
</dbReference>
<dbReference type="GO" id="GO:1990549">
    <property type="term" value="P:mitochondrial NAD transmembrane transport"/>
    <property type="evidence" value="ECO:0007669"/>
    <property type="project" value="TreeGrafter"/>
</dbReference>
<keyword evidence="8" id="KW-0999">Mitochondrion inner membrane</keyword>
<dbReference type="Gene3D" id="1.50.40.10">
    <property type="entry name" value="Mitochondrial carrier domain"/>
    <property type="match status" value="1"/>
</dbReference>
<dbReference type="InterPro" id="IPR018108">
    <property type="entry name" value="MCP_transmembrane"/>
</dbReference>
<dbReference type="Pfam" id="PF00017">
    <property type="entry name" value="SH2"/>
    <property type="match status" value="1"/>
</dbReference>
<organism evidence="17 18">
    <name type="scientific">Balaenoptera physalus</name>
    <name type="common">Fin whale</name>
    <name type="synonym">Balaena physalus</name>
    <dbReference type="NCBI Taxonomy" id="9770"/>
    <lineage>
        <taxon>Eukaryota</taxon>
        <taxon>Metazoa</taxon>
        <taxon>Chordata</taxon>
        <taxon>Craniata</taxon>
        <taxon>Vertebrata</taxon>
        <taxon>Euteleostomi</taxon>
        <taxon>Mammalia</taxon>
        <taxon>Eutheria</taxon>
        <taxon>Laurasiatheria</taxon>
        <taxon>Artiodactyla</taxon>
        <taxon>Whippomorpha</taxon>
        <taxon>Cetacea</taxon>
        <taxon>Mysticeti</taxon>
        <taxon>Balaenopteridae</taxon>
        <taxon>Balaenoptera</taxon>
    </lineage>
</organism>
<dbReference type="InterPro" id="IPR023395">
    <property type="entry name" value="MCP_dom_sf"/>
</dbReference>
<dbReference type="InterPro" id="IPR052465">
    <property type="entry name" value="Mito_NAD+_Carrier"/>
</dbReference>
<reference evidence="17 18" key="1">
    <citation type="journal article" date="2019" name="PLoS ONE">
        <title>Genomic analyses reveal an absence of contemporary introgressive admixture between fin whales and blue whales, despite known hybrids.</title>
        <authorList>
            <person name="Westbury M.V."/>
            <person name="Petersen B."/>
            <person name="Lorenzen E.D."/>
        </authorList>
    </citation>
    <scope>NUCLEOTIDE SEQUENCE [LARGE SCALE GENOMIC DNA]</scope>
    <source>
        <strain evidence="17">FinWhale-01</strain>
    </source>
</reference>
<dbReference type="PANTHER" id="PTHR46131">
    <property type="entry name" value="SD08549P"/>
    <property type="match status" value="1"/>
</dbReference>
<feature type="compositionally biased region" description="Basic and acidic residues" evidence="15">
    <location>
        <begin position="134"/>
        <end position="145"/>
    </location>
</feature>
<dbReference type="GO" id="GO:0006915">
    <property type="term" value="P:apoptotic process"/>
    <property type="evidence" value="ECO:0007669"/>
    <property type="project" value="UniProtKB-KW"/>
</dbReference>
<evidence type="ECO:0000256" key="5">
    <source>
        <dbReference type="ARBA" id="ARBA00022692"/>
    </source>
</evidence>
<keyword evidence="18" id="KW-1185">Reference proteome</keyword>
<dbReference type="GO" id="GO:0007165">
    <property type="term" value="P:signal transduction"/>
    <property type="evidence" value="ECO:0007669"/>
    <property type="project" value="UniProtKB-ARBA"/>
</dbReference>
<keyword evidence="7" id="KW-0677">Repeat</keyword>
<dbReference type="GO" id="GO:0051724">
    <property type="term" value="F:NAD transmembrane transporter activity"/>
    <property type="evidence" value="ECO:0007669"/>
    <property type="project" value="TreeGrafter"/>
</dbReference>
<sequence>MAAVNTFRTTLVLIPSKVTIADDYSDPFDAQNDLKSKAGKGESAGYMEPYEAQRIMTEFQRDIKRSEGTETDGNACPKADSGQLAAKFLASSAHPPVRLLCGQSVEAAGDTTHPEQSFQELFEKGSRQAAHPKTMHEFQRQESVRSQHKSIQLYDTPYEPEGPSMDSDSESTVSPRLRESKLPQDDDRPADEYDQPWEWNRVTIPALAAQFNGSEKRQSSPSPSRDRRRQLRAPGGGFKPIKHGSPEFCGILGERVDPAVPLEKQIWYHGAISRGDAENLLRLCKECSYLVRNSQTSRHDYSLSLKSNQGFMHMKLAKTKEKYVLGQNSPPFDSVPEVIHYYTTRKLPIKGAEHLSLLYPVAVRTLLKKSFLKKILSNTMDSEAHEKRPPILTSSKQDIAPHIANVSEMRHYLCGCCAAFNNIAITFPIQKVLFRQQLYGIKTRDAVLQLRRDGFRNLYRGILPPLMQKTTTLALMFGLYEDLSCLLRKHISTPEFATRSLAAVLAGTTEAIFTPLERVQTLLQDHKHHDKFTNTYQAFKALKCHGIREYYRGLVPVLFRNGFSNVLFFGLRGPIKEHLPTATTHSAHLVNDFICGGLLGAMLGILFFPVNVVKTRMQSQIGGEFQSFPKVFQKIWLERDRKLTNLFRGAHLNYHRSLISWGIINATYEFLLKII</sequence>
<comment type="similarity">
    <text evidence="2">Belongs to the mitochondrial carrier (TC 2.A.29) family.</text>
</comment>
<feature type="domain" description="SH2" evidence="16">
    <location>
        <begin position="267"/>
        <end position="361"/>
    </location>
</feature>
<evidence type="ECO:0000256" key="8">
    <source>
        <dbReference type="ARBA" id="ARBA00022792"/>
    </source>
</evidence>
<dbReference type="AlphaFoldDB" id="A0A6A1QF04"/>
<feature type="region of interest" description="Disordered" evidence="15">
    <location>
        <begin position="124"/>
        <end position="241"/>
    </location>
</feature>
<feature type="compositionally biased region" description="Basic and acidic residues" evidence="15">
    <location>
        <begin position="176"/>
        <end position="191"/>
    </location>
</feature>
<evidence type="ECO:0000256" key="9">
    <source>
        <dbReference type="ARBA" id="ARBA00022989"/>
    </source>
</evidence>